<evidence type="ECO:0000313" key="1">
    <source>
        <dbReference type="EMBL" id="KAA6359309.1"/>
    </source>
</evidence>
<gene>
    <name evidence="1" type="ORF">EZS28_045164</name>
</gene>
<proteinExistence type="predicted"/>
<evidence type="ECO:0000313" key="2">
    <source>
        <dbReference type="Proteomes" id="UP000324800"/>
    </source>
</evidence>
<organism evidence="1 2">
    <name type="scientific">Streblomastix strix</name>
    <dbReference type="NCBI Taxonomy" id="222440"/>
    <lineage>
        <taxon>Eukaryota</taxon>
        <taxon>Metamonada</taxon>
        <taxon>Preaxostyla</taxon>
        <taxon>Oxymonadida</taxon>
        <taxon>Streblomastigidae</taxon>
        <taxon>Streblomastix</taxon>
    </lineage>
</organism>
<sequence length="142" mass="16227">MDIANIESSLSQIAPSEVKPLSIRLINVKDFSQIITFMDNQAQIIDWITSNPYYKPKYLHALVNLSQISDKKDAKRDLALLHQRVDTFCLENAQKHYRHIIDPYDKTHGGTGNGVNRFSYPTSLIHNSPPQPPIPVISWEDE</sequence>
<dbReference type="Proteomes" id="UP000324800">
    <property type="component" value="Unassembled WGS sequence"/>
</dbReference>
<comment type="caution">
    <text evidence="1">The sequence shown here is derived from an EMBL/GenBank/DDBJ whole genome shotgun (WGS) entry which is preliminary data.</text>
</comment>
<protein>
    <submittedName>
        <fullName evidence="1">Uncharacterized protein</fullName>
    </submittedName>
</protein>
<dbReference type="EMBL" id="SNRW01028585">
    <property type="protein sequence ID" value="KAA6359309.1"/>
    <property type="molecule type" value="Genomic_DNA"/>
</dbReference>
<reference evidence="1 2" key="1">
    <citation type="submission" date="2019-03" db="EMBL/GenBank/DDBJ databases">
        <title>Single cell metagenomics reveals metabolic interactions within the superorganism composed of flagellate Streblomastix strix and complex community of Bacteroidetes bacteria on its surface.</title>
        <authorList>
            <person name="Treitli S.C."/>
            <person name="Kolisko M."/>
            <person name="Husnik F."/>
            <person name="Keeling P."/>
            <person name="Hampl V."/>
        </authorList>
    </citation>
    <scope>NUCLEOTIDE SEQUENCE [LARGE SCALE GENOMIC DNA]</scope>
    <source>
        <strain evidence="1">ST1C</strain>
    </source>
</reference>
<accession>A0A5J4TMU2</accession>
<name>A0A5J4TMU2_9EUKA</name>
<dbReference type="AlphaFoldDB" id="A0A5J4TMU2"/>